<keyword evidence="1" id="KW-0732">Signal</keyword>
<proteinExistence type="predicted"/>
<organism evidence="2 3">
    <name type="scientific">Thalassolituus pacificus</name>
    <dbReference type="NCBI Taxonomy" id="2975440"/>
    <lineage>
        <taxon>Bacteria</taxon>
        <taxon>Pseudomonadati</taxon>
        <taxon>Pseudomonadota</taxon>
        <taxon>Gammaproteobacteria</taxon>
        <taxon>Oceanospirillales</taxon>
        <taxon>Oceanospirillaceae</taxon>
        <taxon>Thalassolituus</taxon>
    </lineage>
</organism>
<protein>
    <submittedName>
        <fullName evidence="2">DUF3015 domain-containing protein</fullName>
    </submittedName>
</protein>
<accession>A0A9X2WEE1</accession>
<gene>
    <name evidence="2" type="ORF">NYR02_06960</name>
</gene>
<reference evidence="2" key="2">
    <citation type="submission" date="2022-08" db="EMBL/GenBank/DDBJ databases">
        <authorList>
            <person name="Dong C."/>
        </authorList>
    </citation>
    <scope>NUCLEOTIDE SEQUENCE</scope>
    <source>
        <strain evidence="2">59MF3M-4</strain>
    </source>
</reference>
<comment type="caution">
    <text evidence="2">The sequence shown here is derived from an EMBL/GenBank/DDBJ whole genome shotgun (WGS) entry which is preliminary data.</text>
</comment>
<dbReference type="RefSeq" id="WP_260975641.1">
    <property type="nucleotide sequence ID" value="NZ_JAOANI010000014.1"/>
</dbReference>
<dbReference type="EMBL" id="JAOANI010000014">
    <property type="protein sequence ID" value="MCT7358755.1"/>
    <property type="molecule type" value="Genomic_DNA"/>
</dbReference>
<reference evidence="2" key="1">
    <citation type="journal article" date="2022" name="Front. Microbiol.">
        <title>Genome-based taxonomic rearrangement of Oceanobacter-related bacteria including the description of Thalassolituus hydrocarbonoclasticus sp. nov. and Thalassolituus pacificus sp. nov. and emended description of the genus Thalassolituus.</title>
        <authorList>
            <person name="Dong C."/>
            <person name="Wei L."/>
            <person name="Wang J."/>
            <person name="Lai Q."/>
            <person name="Huang Z."/>
            <person name="Shao Z."/>
        </authorList>
    </citation>
    <scope>NUCLEOTIDE SEQUENCE</scope>
    <source>
        <strain evidence="2">59MF3M-4</strain>
    </source>
</reference>
<evidence type="ECO:0000256" key="1">
    <source>
        <dbReference type="SAM" id="SignalP"/>
    </source>
</evidence>
<feature type="chain" id="PRO_5040736237" evidence="1">
    <location>
        <begin position="20"/>
        <end position="157"/>
    </location>
</feature>
<evidence type="ECO:0000313" key="2">
    <source>
        <dbReference type="EMBL" id="MCT7358755.1"/>
    </source>
</evidence>
<dbReference type="AlphaFoldDB" id="A0A9X2WEE1"/>
<dbReference type="Proteomes" id="UP001147830">
    <property type="component" value="Unassembled WGS sequence"/>
</dbReference>
<feature type="signal peptide" evidence="1">
    <location>
        <begin position="1"/>
        <end position="19"/>
    </location>
</feature>
<sequence length="157" mass="16085">MKKFIAGAILVSSSTLAFAGNDLAGCGLGTAVVFPDANEWHEHVLAATTNGTSGNQTFGMTSGTLGCEGANGPLKLAQAFMEDNMDQLALDAAKGQGETLAALAEVIGVDAQDSAAFNRTMQSNFDSMFNADATSATAYEAMTSAMAQDAALQKYLG</sequence>
<keyword evidence="3" id="KW-1185">Reference proteome</keyword>
<dbReference type="InterPro" id="IPR021383">
    <property type="entry name" value="DUF3015"/>
</dbReference>
<evidence type="ECO:0000313" key="3">
    <source>
        <dbReference type="Proteomes" id="UP001147830"/>
    </source>
</evidence>
<name>A0A9X2WEE1_9GAMM</name>
<dbReference type="Pfam" id="PF11220">
    <property type="entry name" value="DUF3015"/>
    <property type="match status" value="1"/>
</dbReference>